<dbReference type="CDD" id="cd00190">
    <property type="entry name" value="Tryp_SPc"/>
    <property type="match status" value="1"/>
</dbReference>
<feature type="transmembrane region" description="Helical" evidence="10">
    <location>
        <begin position="336"/>
        <end position="356"/>
    </location>
</feature>
<dbReference type="InterPro" id="IPR018114">
    <property type="entry name" value="TRYPSIN_HIS"/>
</dbReference>
<comment type="subcellular location">
    <subcellularLocation>
        <location evidence="1">Secreted</location>
    </subcellularLocation>
</comment>
<evidence type="ECO:0000256" key="1">
    <source>
        <dbReference type="ARBA" id="ARBA00004613"/>
    </source>
</evidence>
<reference evidence="13" key="1">
    <citation type="submission" date="2014-11" db="EMBL/GenBank/DDBJ databases">
        <authorList>
            <person name="Geib S."/>
        </authorList>
    </citation>
    <scope>NUCLEOTIDE SEQUENCE</scope>
</reference>
<keyword evidence="10" id="KW-0812">Transmembrane</keyword>
<gene>
    <name evidence="13" type="primary">etaTry_4</name>
    <name evidence="13" type="ORF">g.1419</name>
</gene>
<keyword evidence="11" id="KW-0732">Signal</keyword>
<feature type="region of interest" description="Disordered" evidence="9">
    <location>
        <begin position="286"/>
        <end position="324"/>
    </location>
</feature>
<dbReference type="Pfam" id="PF00089">
    <property type="entry name" value="Trypsin"/>
    <property type="match status" value="1"/>
</dbReference>
<dbReference type="InterPro" id="IPR043504">
    <property type="entry name" value="Peptidase_S1_PA_chymotrypsin"/>
</dbReference>
<feature type="chain" id="PRO_5001982556" evidence="11">
    <location>
        <begin position="22"/>
        <end position="357"/>
    </location>
</feature>
<sequence length="357" mass="37336">MAARGLSTLLLAIFFIVVATGANTGVSSVGLGGRIINGTLAYQNATKHQVSIRRRLNDQYFFGAGHVCGGSLIGPNVVLSAAHCFVNQEIDTGIYRPASDFVVVMGTLDRYERTKYTLQFNIEQIVYGINPFNLSTYENDIALVFLNGSVPAGYPTVQPIQRAKTATAAGTVCQATGWGQTERGVLSTDLLSVDLPIIGAKQCIEDTAFAKGLIRQGMLCAGYLQGERDACAGDSGGPLVCNNLLTGIVSWGIECALPRLPGVYTDVAYFSDWIENVTRNYAISMQRANNTRPGGNSTKPGGNSTRPGNSTGGGGGSWGGGGSGGGGGGGGAMATFSHSAVMLVMIVAWTTVMSYFN</sequence>
<dbReference type="InterPro" id="IPR033116">
    <property type="entry name" value="TRYPSIN_SER"/>
</dbReference>
<evidence type="ECO:0000256" key="10">
    <source>
        <dbReference type="SAM" id="Phobius"/>
    </source>
</evidence>
<dbReference type="Gene3D" id="2.40.10.10">
    <property type="entry name" value="Trypsin-like serine proteases"/>
    <property type="match status" value="1"/>
</dbReference>
<reference evidence="13" key="2">
    <citation type="journal article" date="2015" name="Gigascience">
        <title>Reconstructing a comprehensive transcriptome assembly of a white-pupal translocated strain of the pest fruit fly Bactrocera cucurbitae.</title>
        <authorList>
            <person name="Sim S.B."/>
            <person name="Calla B."/>
            <person name="Hall B."/>
            <person name="DeRego T."/>
            <person name="Geib S.M."/>
        </authorList>
    </citation>
    <scope>NUCLEOTIDE SEQUENCE</scope>
</reference>
<protein>
    <submittedName>
        <fullName evidence="13">Trypsin eta</fullName>
    </submittedName>
</protein>
<organism evidence="13">
    <name type="scientific">Zeugodacus cucurbitae</name>
    <name type="common">Melon fruit fly</name>
    <name type="synonym">Bactrocera cucurbitae</name>
    <dbReference type="NCBI Taxonomy" id="28588"/>
    <lineage>
        <taxon>Eukaryota</taxon>
        <taxon>Metazoa</taxon>
        <taxon>Ecdysozoa</taxon>
        <taxon>Arthropoda</taxon>
        <taxon>Hexapoda</taxon>
        <taxon>Insecta</taxon>
        <taxon>Pterygota</taxon>
        <taxon>Neoptera</taxon>
        <taxon>Endopterygota</taxon>
        <taxon>Diptera</taxon>
        <taxon>Brachycera</taxon>
        <taxon>Muscomorpha</taxon>
        <taxon>Tephritoidea</taxon>
        <taxon>Tephritidae</taxon>
        <taxon>Zeugodacus</taxon>
        <taxon>Zeugodacus</taxon>
    </lineage>
</organism>
<dbReference type="PANTHER" id="PTHR24276:SF91">
    <property type="entry name" value="AT26814P-RELATED"/>
    <property type="match status" value="1"/>
</dbReference>
<dbReference type="EMBL" id="GBXI01016072">
    <property type="protein sequence ID" value="JAC98219.1"/>
    <property type="molecule type" value="Transcribed_RNA"/>
</dbReference>
<keyword evidence="5 8" id="KW-0720">Serine protease</keyword>
<dbReference type="PROSITE" id="PS00134">
    <property type="entry name" value="TRYPSIN_HIS"/>
    <property type="match status" value="1"/>
</dbReference>
<keyword evidence="4 8" id="KW-0378">Hydrolase</keyword>
<dbReference type="FunFam" id="2.40.10.10:FF:000002">
    <property type="entry name" value="Transmembrane protease serine"/>
    <property type="match status" value="1"/>
</dbReference>
<evidence type="ECO:0000256" key="3">
    <source>
        <dbReference type="ARBA" id="ARBA00022670"/>
    </source>
</evidence>
<evidence type="ECO:0000259" key="12">
    <source>
        <dbReference type="PROSITE" id="PS50240"/>
    </source>
</evidence>
<evidence type="ECO:0000256" key="8">
    <source>
        <dbReference type="RuleBase" id="RU363034"/>
    </source>
</evidence>
<dbReference type="SMART" id="SM00020">
    <property type="entry name" value="Tryp_SPc"/>
    <property type="match status" value="1"/>
</dbReference>
<dbReference type="InterPro" id="IPR009003">
    <property type="entry name" value="Peptidase_S1_PA"/>
</dbReference>
<dbReference type="GO" id="GO:0006508">
    <property type="term" value="P:proteolysis"/>
    <property type="evidence" value="ECO:0007669"/>
    <property type="project" value="UniProtKB-KW"/>
</dbReference>
<keyword evidence="3 8" id="KW-0645">Protease</keyword>
<dbReference type="InterPro" id="IPR001314">
    <property type="entry name" value="Peptidase_S1A"/>
</dbReference>
<evidence type="ECO:0000256" key="9">
    <source>
        <dbReference type="SAM" id="MobiDB-lite"/>
    </source>
</evidence>
<accession>A0A0A1WI80</accession>
<feature type="signal peptide" evidence="11">
    <location>
        <begin position="1"/>
        <end position="21"/>
    </location>
</feature>
<keyword evidence="6" id="KW-1015">Disulfide bond</keyword>
<dbReference type="InterPro" id="IPR001254">
    <property type="entry name" value="Trypsin_dom"/>
</dbReference>
<dbReference type="GO" id="GO:0004252">
    <property type="term" value="F:serine-type endopeptidase activity"/>
    <property type="evidence" value="ECO:0007669"/>
    <property type="project" value="InterPro"/>
</dbReference>
<dbReference type="InterPro" id="IPR050430">
    <property type="entry name" value="Peptidase_S1"/>
</dbReference>
<proteinExistence type="inferred from homology"/>
<keyword evidence="10" id="KW-0472">Membrane</keyword>
<name>A0A0A1WI80_ZEUCU</name>
<dbReference type="GO" id="GO:0005576">
    <property type="term" value="C:extracellular region"/>
    <property type="evidence" value="ECO:0007669"/>
    <property type="project" value="UniProtKB-SubCell"/>
</dbReference>
<keyword evidence="2" id="KW-0964">Secreted</keyword>
<evidence type="ECO:0000256" key="11">
    <source>
        <dbReference type="SAM" id="SignalP"/>
    </source>
</evidence>
<dbReference type="PANTHER" id="PTHR24276">
    <property type="entry name" value="POLYSERASE-RELATED"/>
    <property type="match status" value="1"/>
</dbReference>
<comment type="similarity">
    <text evidence="7">Belongs to the peptidase S1 family. CLIP subfamily.</text>
</comment>
<evidence type="ECO:0000313" key="13">
    <source>
        <dbReference type="EMBL" id="JAC98219.1"/>
    </source>
</evidence>
<evidence type="ECO:0000256" key="2">
    <source>
        <dbReference type="ARBA" id="ARBA00022525"/>
    </source>
</evidence>
<keyword evidence="10" id="KW-1133">Transmembrane helix</keyword>
<dbReference type="PROSITE" id="PS00135">
    <property type="entry name" value="TRYPSIN_SER"/>
    <property type="match status" value="1"/>
</dbReference>
<dbReference type="SUPFAM" id="SSF50494">
    <property type="entry name" value="Trypsin-like serine proteases"/>
    <property type="match status" value="1"/>
</dbReference>
<feature type="compositionally biased region" description="Polar residues" evidence="9">
    <location>
        <begin position="286"/>
        <end position="300"/>
    </location>
</feature>
<evidence type="ECO:0000256" key="6">
    <source>
        <dbReference type="ARBA" id="ARBA00023157"/>
    </source>
</evidence>
<evidence type="ECO:0000256" key="5">
    <source>
        <dbReference type="ARBA" id="ARBA00022825"/>
    </source>
</evidence>
<evidence type="ECO:0000256" key="7">
    <source>
        <dbReference type="ARBA" id="ARBA00024195"/>
    </source>
</evidence>
<feature type="compositionally biased region" description="Gly residues" evidence="9">
    <location>
        <begin position="310"/>
        <end position="324"/>
    </location>
</feature>
<feature type="domain" description="Peptidase S1" evidence="12">
    <location>
        <begin position="35"/>
        <end position="279"/>
    </location>
</feature>
<dbReference type="PROSITE" id="PS50240">
    <property type="entry name" value="TRYPSIN_DOM"/>
    <property type="match status" value="1"/>
</dbReference>
<dbReference type="AlphaFoldDB" id="A0A0A1WI80"/>
<evidence type="ECO:0000256" key="4">
    <source>
        <dbReference type="ARBA" id="ARBA00022801"/>
    </source>
</evidence>
<dbReference type="PRINTS" id="PR00722">
    <property type="entry name" value="CHYMOTRYPSIN"/>
</dbReference>